<organism evidence="1 2">
    <name type="scientific">Paenibacillus sepulcri</name>
    <dbReference type="NCBI Taxonomy" id="359917"/>
    <lineage>
        <taxon>Bacteria</taxon>
        <taxon>Bacillati</taxon>
        <taxon>Bacillota</taxon>
        <taxon>Bacilli</taxon>
        <taxon>Bacillales</taxon>
        <taxon>Paenibacillaceae</taxon>
        <taxon>Paenibacillus</taxon>
    </lineage>
</organism>
<gene>
    <name evidence="1" type="ORF">K0U00_45335</name>
</gene>
<sequence length="208" mass="22548">IHDDAISKLIGAAESAEHFFVNLGHTIADFFEGIGEKMKEGLTFVLHKAEGAFQFICAIGDKIKKFVLTTLEEAGAFFKWLWAQVKTGLEKLWDYLKFLLEWEDIVLVRRAMVEAADEALTSLKQSVGRMKTAAAGGFDKAIAQIGQWRAAGGAVPAKPSRPGPGQSIIDDIGKAAAPIQKLLDEVSGNSVVGWVTQKIGKLADDIVH</sequence>
<evidence type="ECO:0000313" key="1">
    <source>
        <dbReference type="EMBL" id="MBW7461305.1"/>
    </source>
</evidence>
<evidence type="ECO:0008006" key="3">
    <source>
        <dbReference type="Google" id="ProtNLM"/>
    </source>
</evidence>
<evidence type="ECO:0000313" key="2">
    <source>
        <dbReference type="Proteomes" id="UP001519887"/>
    </source>
</evidence>
<accession>A0ABS7CK47</accession>
<proteinExistence type="predicted"/>
<keyword evidence="2" id="KW-1185">Reference proteome</keyword>
<dbReference type="EMBL" id="JAHZIK010002840">
    <property type="protein sequence ID" value="MBW7461305.1"/>
    <property type="molecule type" value="Genomic_DNA"/>
</dbReference>
<feature type="non-terminal residue" evidence="1">
    <location>
        <position position="1"/>
    </location>
</feature>
<protein>
    <recommendedName>
        <fullName evidence="3">Phage tail tape measure protein</fullName>
    </recommendedName>
</protein>
<comment type="caution">
    <text evidence="1">The sequence shown here is derived from an EMBL/GenBank/DDBJ whole genome shotgun (WGS) entry which is preliminary data.</text>
</comment>
<name>A0ABS7CK47_9BACL</name>
<dbReference type="Proteomes" id="UP001519887">
    <property type="component" value="Unassembled WGS sequence"/>
</dbReference>
<reference evidence="1 2" key="1">
    <citation type="submission" date="2021-07" db="EMBL/GenBank/DDBJ databases">
        <title>Paenibacillus radiodurans sp. nov., isolated from the southeastern edge of Tengger Desert.</title>
        <authorList>
            <person name="Zhang G."/>
        </authorList>
    </citation>
    <scope>NUCLEOTIDE SEQUENCE [LARGE SCALE GENOMIC DNA]</scope>
    <source>
        <strain evidence="1 2">CCM 7311</strain>
    </source>
</reference>
<feature type="non-terminal residue" evidence="1">
    <location>
        <position position="208"/>
    </location>
</feature>